<comment type="caution">
    <text evidence="4">The sequence shown here is derived from an EMBL/GenBank/DDBJ whole genome shotgun (WGS) entry which is preliminary data.</text>
</comment>
<dbReference type="InterPro" id="IPR016039">
    <property type="entry name" value="Thiolase-like"/>
</dbReference>
<accession>A0A2A6EHQ9</accession>
<dbReference type="NCBIfam" id="NF005293">
    <property type="entry name" value="PRK06816.1"/>
    <property type="match status" value="1"/>
</dbReference>
<sequence length="379" mass="42469">MDKSAYINKIASYLPNSPINNEEMEDYIGLIGGKPSRVRSIVLRQNGIKTRYYGLDKEHKITHSNAQLAKEAVEGLFMNKAIPTDVTLLACGTSTPDQLLPSHASMVHGELGNFPMEIFSSAGVCLTSLQALKICYSNILAGLHEKAVCVASELTSPALVSKFYDPEYEVTHNSPDKDPYMAFEKDFMRFMLSDGAGAVLVQDHPEGDHPLKIEWIEMTSYANELPTCMFMASELQPDGCLKSWKEYTPEEIKERGVLVGKQDIRQLKKHIIRYWVDHIEAVLSKHKVKAEEIDYVIPHVSSMFFYEKLNDEIAARGIALTKEKWFTNLTSVGNIGSAAIYVALDELIRTKEIKQGQKILLLVPESGRFSYGTVLLTTQ</sequence>
<evidence type="ECO:0000313" key="5">
    <source>
        <dbReference type="Proteomes" id="UP000219058"/>
    </source>
</evidence>
<dbReference type="CDD" id="cd00827">
    <property type="entry name" value="init_cond_enzymes"/>
    <property type="match status" value="1"/>
</dbReference>
<evidence type="ECO:0000256" key="1">
    <source>
        <dbReference type="ARBA" id="ARBA00022679"/>
    </source>
</evidence>
<keyword evidence="2" id="KW-0012">Acyltransferase</keyword>
<dbReference type="SUPFAM" id="SSF53901">
    <property type="entry name" value="Thiolase-like"/>
    <property type="match status" value="2"/>
</dbReference>
<keyword evidence="1" id="KW-0808">Transferase</keyword>
<dbReference type="RefSeq" id="WP_097549349.1">
    <property type="nucleotide sequence ID" value="NZ_NSLY01000002.1"/>
</dbReference>
<organism evidence="4 5">
    <name type="scientific">Prevotella intermedia</name>
    <dbReference type="NCBI Taxonomy" id="28131"/>
    <lineage>
        <taxon>Bacteria</taxon>
        <taxon>Pseudomonadati</taxon>
        <taxon>Bacteroidota</taxon>
        <taxon>Bacteroidia</taxon>
        <taxon>Bacteroidales</taxon>
        <taxon>Prevotellaceae</taxon>
        <taxon>Prevotella</taxon>
    </lineage>
</organism>
<dbReference type="PANTHER" id="PTHR34069:SF2">
    <property type="entry name" value="BETA-KETOACYL-[ACYL-CARRIER-PROTEIN] SYNTHASE III"/>
    <property type="match status" value="1"/>
</dbReference>
<dbReference type="AlphaFoldDB" id="A0A2A6EHQ9"/>
<proteinExistence type="predicted"/>
<dbReference type="InterPro" id="IPR013747">
    <property type="entry name" value="ACP_syn_III_C"/>
</dbReference>
<feature type="domain" description="Beta-ketoacyl-[acyl-carrier-protein] synthase III C-terminal" evidence="3">
    <location>
        <begin position="283"/>
        <end position="374"/>
    </location>
</feature>
<evidence type="ECO:0000313" key="4">
    <source>
        <dbReference type="EMBL" id="PDP61289.1"/>
    </source>
</evidence>
<evidence type="ECO:0000259" key="3">
    <source>
        <dbReference type="Pfam" id="PF08541"/>
    </source>
</evidence>
<dbReference type="GO" id="GO:0016746">
    <property type="term" value="F:acyltransferase activity"/>
    <property type="evidence" value="ECO:0007669"/>
    <property type="project" value="UniProtKB-KW"/>
</dbReference>
<evidence type="ECO:0000256" key="2">
    <source>
        <dbReference type="ARBA" id="ARBA00023315"/>
    </source>
</evidence>
<dbReference type="Gene3D" id="3.40.47.10">
    <property type="match status" value="2"/>
</dbReference>
<reference evidence="4 5" key="1">
    <citation type="submission" date="2017-09" db="EMBL/GenBank/DDBJ databases">
        <title>Phase variable restriction modification systems are present in the genome sequences of periodontal pathogens Prevotella intermedia, Tannerella forsythia and Porphyromonas gingivalis.</title>
        <authorList>
            <person name="Haigh R.D."/>
            <person name="Crawford L."/>
            <person name="Ralph J."/>
            <person name="Wanford J."/>
            <person name="Vartoukian S.R."/>
            <person name="Hijazib K."/>
            <person name="Wade W."/>
            <person name="Oggioni M.R."/>
        </authorList>
    </citation>
    <scope>NUCLEOTIDE SEQUENCE [LARGE SCALE GENOMIC DNA]</scope>
    <source>
        <strain evidence="4 5">WW2834</strain>
    </source>
</reference>
<dbReference type="GO" id="GO:0044550">
    <property type="term" value="P:secondary metabolite biosynthetic process"/>
    <property type="evidence" value="ECO:0007669"/>
    <property type="project" value="TreeGrafter"/>
</dbReference>
<name>A0A2A6EHQ9_PREIN</name>
<dbReference type="PANTHER" id="PTHR34069">
    <property type="entry name" value="3-OXOACYL-[ACYL-CARRIER-PROTEIN] SYNTHASE 3"/>
    <property type="match status" value="1"/>
</dbReference>
<dbReference type="EMBL" id="NSLY01000002">
    <property type="protein sequence ID" value="PDP61289.1"/>
    <property type="molecule type" value="Genomic_DNA"/>
</dbReference>
<protein>
    <recommendedName>
        <fullName evidence="3">Beta-ketoacyl-[acyl-carrier-protein] synthase III C-terminal domain-containing protein</fullName>
    </recommendedName>
</protein>
<dbReference type="Pfam" id="PF08541">
    <property type="entry name" value="ACP_syn_III_C"/>
    <property type="match status" value="1"/>
</dbReference>
<gene>
    <name evidence="4" type="ORF">CLI71_00920</name>
</gene>
<dbReference type="Proteomes" id="UP000219058">
    <property type="component" value="Unassembled WGS sequence"/>
</dbReference>